<dbReference type="HOGENOM" id="CLU_2146518_0_0_1"/>
<accession>G0W677</accession>
<dbReference type="RefSeq" id="XP_003668531.1">
    <property type="nucleotide sequence ID" value="XM_003668483.1"/>
</dbReference>
<dbReference type="Proteomes" id="UP000000689">
    <property type="component" value="Chromosome 2"/>
</dbReference>
<dbReference type="GO" id="GO:0070096">
    <property type="term" value="P:mitochondrial outer membrane translocase complex assembly"/>
    <property type="evidence" value="ECO:0007669"/>
    <property type="project" value="EnsemblFungi"/>
</dbReference>
<dbReference type="PANTHER" id="PTHR28230">
    <property type="entry name" value="CHROMOSOME 1, WHOLE GENOME SHOTGUN SEQUENCE"/>
    <property type="match status" value="1"/>
</dbReference>
<reference evidence="1 2" key="1">
    <citation type="journal article" date="2011" name="Proc. Natl. Acad. Sci. U.S.A.">
        <title>Evolutionary erosion of yeast sex chromosomes by mating-type switching accidents.</title>
        <authorList>
            <person name="Gordon J.L."/>
            <person name="Armisen D."/>
            <person name="Proux-Wera E."/>
            <person name="Oheigeartaigh S.S."/>
            <person name="Byrne K.P."/>
            <person name="Wolfe K.H."/>
        </authorList>
    </citation>
    <scope>NUCLEOTIDE SEQUENCE [LARGE SCALE GENOMIC DNA]</scope>
    <source>
        <strain evidence="2">ATCC 10597 / BCRC 20456 / CBS 421 / NBRC 0211 / NRRL Y-12639</strain>
    </source>
</reference>
<dbReference type="eggNOG" id="ENOG502SBHE">
    <property type="taxonomic scope" value="Eukaryota"/>
</dbReference>
<proteinExistence type="predicted"/>
<sequence length="112" mass="12815">MDDTASIVTADNSTIYSTPIGTTSQINLDSLTQELEVEGEEEDYECAEEETESDIETIDYNAALVDAQRQWEQSLDQLNKVFNWILLPMIGKVIGRRSARVIWQRVMNTIWN</sequence>
<dbReference type="PANTHER" id="PTHR28230:SF1">
    <property type="entry name" value="MITOCHONDRIAL IMPORT PROTEIN 2"/>
    <property type="match status" value="1"/>
</dbReference>
<evidence type="ECO:0000313" key="2">
    <source>
        <dbReference type="Proteomes" id="UP000000689"/>
    </source>
</evidence>
<protein>
    <submittedName>
        <fullName evidence="1">Uncharacterized protein</fullName>
    </submittedName>
</protein>
<dbReference type="InterPro" id="IPR037652">
    <property type="entry name" value="Mim2"/>
</dbReference>
<evidence type="ECO:0000313" key="1">
    <source>
        <dbReference type="EMBL" id="CCD23288.1"/>
    </source>
</evidence>
<dbReference type="AlphaFoldDB" id="G0W677"/>
<dbReference type="GeneID" id="11498245"/>
<dbReference type="GO" id="GO:0045040">
    <property type="term" value="P:protein insertion into mitochondrial outer membrane"/>
    <property type="evidence" value="ECO:0007669"/>
    <property type="project" value="EnsemblFungi"/>
</dbReference>
<gene>
    <name evidence="1" type="primary">NDAI0B02530</name>
    <name evidence="1" type="ordered locus">NDAI_0B02530</name>
</gene>
<dbReference type="OrthoDB" id="5555533at2759"/>
<dbReference type="EMBL" id="HE580268">
    <property type="protein sequence ID" value="CCD23288.1"/>
    <property type="molecule type" value="Genomic_DNA"/>
</dbReference>
<dbReference type="STRING" id="1071378.G0W677"/>
<keyword evidence="2" id="KW-1185">Reference proteome</keyword>
<organism evidence="1 2">
    <name type="scientific">Naumovozyma dairenensis (strain ATCC 10597 / BCRC 20456 / CBS 421 / NBRC 0211 / NRRL Y-12639)</name>
    <name type="common">Saccharomyces dairenensis</name>
    <dbReference type="NCBI Taxonomy" id="1071378"/>
    <lineage>
        <taxon>Eukaryota</taxon>
        <taxon>Fungi</taxon>
        <taxon>Dikarya</taxon>
        <taxon>Ascomycota</taxon>
        <taxon>Saccharomycotina</taxon>
        <taxon>Saccharomycetes</taxon>
        <taxon>Saccharomycetales</taxon>
        <taxon>Saccharomycetaceae</taxon>
        <taxon>Naumovozyma</taxon>
    </lineage>
</organism>
<dbReference type="KEGG" id="ndi:NDAI_0B02530"/>
<dbReference type="OMA" id="RSARVIW"/>
<dbReference type="GO" id="GO:0140595">
    <property type="term" value="C:MIM complex"/>
    <property type="evidence" value="ECO:0007669"/>
    <property type="project" value="EnsemblFungi"/>
</dbReference>
<dbReference type="Pfam" id="PF19117">
    <property type="entry name" value="Mim2"/>
    <property type="match status" value="1"/>
</dbReference>
<name>G0W677_NAUDC</name>